<dbReference type="GO" id="GO:0016740">
    <property type="term" value="F:transferase activity"/>
    <property type="evidence" value="ECO:0007669"/>
    <property type="project" value="UniProtKB-KW"/>
</dbReference>
<reference evidence="2 3" key="1">
    <citation type="journal article" date="2013" name="Genome Announc.">
        <title>Draft Genome Sequence of Arthrobacter gangotriensis Strain Lz1yT, Isolated from a Penguin Rookery Soil Sample Collected in Antarctica, near the Indian Station Dakshin Gangotri.</title>
        <authorList>
            <person name="Shivaji S."/>
            <person name="Ara S."/>
            <person name="Bandi S."/>
            <person name="Singh A."/>
            <person name="Kumar Pinnaka A."/>
        </authorList>
    </citation>
    <scope>NUCLEOTIDE SEQUENCE [LARGE SCALE GENOMIC DNA]</scope>
    <source>
        <strain evidence="2 3">Lz1y</strain>
    </source>
</reference>
<accession>M7MWK7</accession>
<proteinExistence type="predicted"/>
<dbReference type="AlphaFoldDB" id="M7MWK7"/>
<dbReference type="eggNOG" id="COG3173">
    <property type="taxonomic scope" value="Bacteria"/>
</dbReference>
<dbReference type="PATRIC" id="fig|1276920.7.peg.1313"/>
<organism evidence="2 3">
    <name type="scientific">Paeniglutamicibacter gangotriensis Lz1y</name>
    <dbReference type="NCBI Taxonomy" id="1276920"/>
    <lineage>
        <taxon>Bacteria</taxon>
        <taxon>Bacillati</taxon>
        <taxon>Actinomycetota</taxon>
        <taxon>Actinomycetes</taxon>
        <taxon>Micrococcales</taxon>
        <taxon>Micrococcaceae</taxon>
        <taxon>Paeniglutamicibacter</taxon>
    </lineage>
</organism>
<name>M7MWK7_9MICC</name>
<feature type="domain" description="Aminoglycoside phosphotransferase" evidence="1">
    <location>
        <begin position="40"/>
        <end position="215"/>
    </location>
</feature>
<evidence type="ECO:0000313" key="2">
    <source>
        <dbReference type="EMBL" id="EMQ99325.1"/>
    </source>
</evidence>
<dbReference type="SUPFAM" id="SSF56112">
    <property type="entry name" value="Protein kinase-like (PK-like)"/>
    <property type="match status" value="1"/>
</dbReference>
<dbReference type="Gene3D" id="3.30.200.20">
    <property type="entry name" value="Phosphorylase Kinase, domain 1"/>
    <property type="match status" value="1"/>
</dbReference>
<dbReference type="InterPro" id="IPR011009">
    <property type="entry name" value="Kinase-like_dom_sf"/>
</dbReference>
<evidence type="ECO:0000259" key="1">
    <source>
        <dbReference type="Pfam" id="PF01636"/>
    </source>
</evidence>
<comment type="caution">
    <text evidence="2">The sequence shown here is derived from an EMBL/GenBank/DDBJ whole genome shotgun (WGS) entry which is preliminary data.</text>
</comment>
<dbReference type="STRING" id="1276920.ADIAG_01318"/>
<dbReference type="InterPro" id="IPR002575">
    <property type="entry name" value="Aminoglycoside_PTrfase"/>
</dbReference>
<dbReference type="PANTHER" id="PTHR21310:SF42">
    <property type="entry name" value="BIFUNCTIONAL AAC_APH"/>
    <property type="match status" value="1"/>
</dbReference>
<feature type="domain" description="Aminoglycoside phosphotransferase" evidence="1">
    <location>
        <begin position="238"/>
        <end position="293"/>
    </location>
</feature>
<dbReference type="EMBL" id="AOCK01000003">
    <property type="protein sequence ID" value="EMQ99325.1"/>
    <property type="molecule type" value="Genomic_DNA"/>
</dbReference>
<keyword evidence="3" id="KW-1185">Reference proteome</keyword>
<protein>
    <submittedName>
        <fullName evidence="2">Aminoglycoside phosphotransferase</fullName>
    </submittedName>
</protein>
<keyword evidence="2" id="KW-0808">Transferase</keyword>
<dbReference type="InterPro" id="IPR051678">
    <property type="entry name" value="AGP_Transferase"/>
</dbReference>
<dbReference type="CDD" id="cd05155">
    <property type="entry name" value="APH_ChoK_like_1"/>
    <property type="match status" value="1"/>
</dbReference>
<dbReference type="RefSeq" id="WP_007270513.1">
    <property type="nucleotide sequence ID" value="NZ_AOCK01000003.1"/>
</dbReference>
<dbReference type="Gene3D" id="3.90.1200.10">
    <property type="match status" value="1"/>
</dbReference>
<gene>
    <name evidence="2" type="ORF">ADIAG_01318</name>
</gene>
<sequence length="325" mass="35261">MNAEPAPPPPTRPAADVHIDGELVQALLRAQCPELAGLGLEFLDDGWDNVIYRLGPEYAVRLPRRESAHVLLLREVRWLPFLAPRLPLPVPVPVHRGKPGEGYPYHWAVMRWLPGISAASVPAVARDGYASTLAAFFRALHVPAPADAPVNPVRGVPLRDRDLAARTRMEAVAEPQRTGLLELWEQGLAAPERVGPRLWLHGDPHPHNMLISGAGKAGPRGAEGLGQAVVGTAPEVARLEAVIDFGDLTAGDPASDLAVAWLHFTPQGRRQLRAGLERHGLYSAGIWERARAWAVNYAVLMSSLEDGDPLREVGIHGIEQLLDEG</sequence>
<dbReference type="Proteomes" id="UP000012015">
    <property type="component" value="Unassembled WGS sequence"/>
</dbReference>
<dbReference type="PANTHER" id="PTHR21310">
    <property type="entry name" value="AMINOGLYCOSIDE PHOSPHOTRANSFERASE-RELATED-RELATED"/>
    <property type="match status" value="1"/>
</dbReference>
<evidence type="ECO:0000313" key="3">
    <source>
        <dbReference type="Proteomes" id="UP000012015"/>
    </source>
</evidence>
<dbReference type="Pfam" id="PF01636">
    <property type="entry name" value="APH"/>
    <property type="match status" value="2"/>
</dbReference>